<evidence type="ECO:0000256" key="1">
    <source>
        <dbReference type="ARBA" id="ARBA00001971"/>
    </source>
</evidence>
<comment type="cofactor">
    <cofactor evidence="1">
        <name>heme</name>
        <dbReference type="ChEBI" id="CHEBI:30413"/>
    </cofactor>
</comment>
<dbReference type="GO" id="GO:0020037">
    <property type="term" value="F:heme binding"/>
    <property type="evidence" value="ECO:0007669"/>
    <property type="project" value="InterPro"/>
</dbReference>
<dbReference type="GO" id="GO:0004497">
    <property type="term" value="F:monooxygenase activity"/>
    <property type="evidence" value="ECO:0007669"/>
    <property type="project" value="UniProtKB-KW"/>
</dbReference>
<keyword evidence="7" id="KW-0503">Monooxygenase</keyword>
<dbReference type="PANTHER" id="PTHR24279">
    <property type="entry name" value="CYTOCHROME P450"/>
    <property type="match status" value="1"/>
</dbReference>
<name>A0AAV2HR69_LYMST</name>
<organism evidence="8 9">
    <name type="scientific">Lymnaea stagnalis</name>
    <name type="common">Great pond snail</name>
    <name type="synonym">Helix stagnalis</name>
    <dbReference type="NCBI Taxonomy" id="6523"/>
    <lineage>
        <taxon>Eukaryota</taxon>
        <taxon>Metazoa</taxon>
        <taxon>Spiralia</taxon>
        <taxon>Lophotrochozoa</taxon>
        <taxon>Mollusca</taxon>
        <taxon>Gastropoda</taxon>
        <taxon>Heterobranchia</taxon>
        <taxon>Euthyneura</taxon>
        <taxon>Panpulmonata</taxon>
        <taxon>Hygrophila</taxon>
        <taxon>Lymnaeoidea</taxon>
        <taxon>Lymnaeidae</taxon>
        <taxon>Lymnaea</taxon>
    </lineage>
</organism>
<gene>
    <name evidence="8" type="ORF">GSLYS_00009843001</name>
</gene>
<dbReference type="Proteomes" id="UP001497497">
    <property type="component" value="Unassembled WGS sequence"/>
</dbReference>
<comment type="similarity">
    <text evidence="2">Belongs to the cytochrome P450 family.</text>
</comment>
<keyword evidence="9" id="KW-1185">Reference proteome</keyword>
<dbReference type="SUPFAM" id="SSF48264">
    <property type="entry name" value="Cytochrome P450"/>
    <property type="match status" value="1"/>
</dbReference>
<sequence>MAAVKNIYRRVLQVLAQQPVRQASAVGSAVSGQIDVRSFDDVPGPRGVGIWPIIGTLMLYKPFTHFTAATSHELVDSLFDKYGPLVKLRLGKVSVLVSDPKDMETVFRNEGRYPFRPAIDLTSIYEKRKGLKGSLSSVNGEEWQALRTPLNRRLMKPDSASYYIEAQNAVADDFVNILGTEEKCPEDLLDVFFRFASESIGVVTFNTRLGFLDKRCTEDPMTSEFLSATKDLFRQLHKSLCGESIAHTFYRNKTY</sequence>
<dbReference type="PANTHER" id="PTHR24279:SF120">
    <property type="entry name" value="CYTOCHROME P450"/>
    <property type="match status" value="1"/>
</dbReference>
<comment type="caution">
    <text evidence="8">The sequence shown here is derived from an EMBL/GenBank/DDBJ whole genome shotgun (WGS) entry which is preliminary data.</text>
</comment>
<protein>
    <submittedName>
        <fullName evidence="8">Uncharacterized protein</fullName>
    </submittedName>
</protein>
<keyword evidence="3" id="KW-0349">Heme</keyword>
<evidence type="ECO:0000256" key="3">
    <source>
        <dbReference type="ARBA" id="ARBA00022617"/>
    </source>
</evidence>
<feature type="non-terminal residue" evidence="8">
    <location>
        <position position="255"/>
    </location>
</feature>
<evidence type="ECO:0000256" key="7">
    <source>
        <dbReference type="ARBA" id="ARBA00023033"/>
    </source>
</evidence>
<dbReference type="InterPro" id="IPR001128">
    <property type="entry name" value="Cyt_P450"/>
</dbReference>
<dbReference type="EMBL" id="CAXITT010000214">
    <property type="protein sequence ID" value="CAL1535883.1"/>
    <property type="molecule type" value="Genomic_DNA"/>
</dbReference>
<evidence type="ECO:0000313" key="9">
    <source>
        <dbReference type="Proteomes" id="UP001497497"/>
    </source>
</evidence>
<evidence type="ECO:0000256" key="4">
    <source>
        <dbReference type="ARBA" id="ARBA00022723"/>
    </source>
</evidence>
<proteinExistence type="inferred from homology"/>
<evidence type="ECO:0000256" key="6">
    <source>
        <dbReference type="ARBA" id="ARBA00023004"/>
    </source>
</evidence>
<keyword evidence="5" id="KW-0560">Oxidoreductase</keyword>
<dbReference type="InterPro" id="IPR036396">
    <property type="entry name" value="Cyt_P450_sf"/>
</dbReference>
<dbReference type="AlphaFoldDB" id="A0AAV2HR69"/>
<dbReference type="Pfam" id="PF00067">
    <property type="entry name" value="p450"/>
    <property type="match status" value="1"/>
</dbReference>
<keyword evidence="6" id="KW-0408">Iron</keyword>
<evidence type="ECO:0000256" key="2">
    <source>
        <dbReference type="ARBA" id="ARBA00010617"/>
    </source>
</evidence>
<dbReference type="GO" id="GO:0016705">
    <property type="term" value="F:oxidoreductase activity, acting on paired donors, with incorporation or reduction of molecular oxygen"/>
    <property type="evidence" value="ECO:0007669"/>
    <property type="project" value="InterPro"/>
</dbReference>
<evidence type="ECO:0000313" key="8">
    <source>
        <dbReference type="EMBL" id="CAL1535883.1"/>
    </source>
</evidence>
<dbReference type="Gene3D" id="1.10.630.10">
    <property type="entry name" value="Cytochrome P450"/>
    <property type="match status" value="1"/>
</dbReference>
<dbReference type="InterPro" id="IPR050479">
    <property type="entry name" value="CYP11_CYP27_families"/>
</dbReference>
<evidence type="ECO:0000256" key="5">
    <source>
        <dbReference type="ARBA" id="ARBA00023002"/>
    </source>
</evidence>
<reference evidence="8 9" key="1">
    <citation type="submission" date="2024-04" db="EMBL/GenBank/DDBJ databases">
        <authorList>
            <consortium name="Genoscope - CEA"/>
            <person name="William W."/>
        </authorList>
    </citation>
    <scope>NUCLEOTIDE SEQUENCE [LARGE SCALE GENOMIC DNA]</scope>
</reference>
<keyword evidence="4" id="KW-0479">Metal-binding</keyword>
<dbReference type="GO" id="GO:0005506">
    <property type="term" value="F:iron ion binding"/>
    <property type="evidence" value="ECO:0007669"/>
    <property type="project" value="InterPro"/>
</dbReference>
<accession>A0AAV2HR69</accession>